<dbReference type="RefSeq" id="WP_284061377.1">
    <property type="nucleotide sequence ID" value="NZ_CP126158.1"/>
</dbReference>
<reference evidence="2 3" key="1">
    <citation type="journal article" date="2019" name="Int. J. Syst. Evol. Microbiol.">
        <title>The Global Catalogue of Microorganisms (GCM) 10K type strain sequencing project: providing services to taxonomists for standard genome sequencing and annotation.</title>
        <authorList>
            <consortium name="The Broad Institute Genomics Platform"/>
            <consortium name="The Broad Institute Genome Sequencing Center for Infectious Disease"/>
            <person name="Wu L."/>
            <person name="Ma J."/>
        </authorList>
    </citation>
    <scope>NUCLEOTIDE SEQUENCE [LARGE SCALE GENOMIC DNA]</scope>
    <source>
        <strain evidence="2 3">SYNS20</strain>
    </source>
</reference>
<feature type="transmembrane region" description="Helical" evidence="1">
    <location>
        <begin position="125"/>
        <end position="146"/>
    </location>
</feature>
<protein>
    <recommendedName>
        <fullName evidence="4">Integral membrane protein</fullName>
    </recommendedName>
</protein>
<feature type="transmembrane region" description="Helical" evidence="1">
    <location>
        <begin position="81"/>
        <end position="105"/>
    </location>
</feature>
<keyword evidence="1" id="KW-0472">Membrane</keyword>
<sequence length="156" mass="14954">MDGSTTRLYGAAIAITSGVYSLVAASVGGGMMGSTGTMGSTGIGAAGWVMLAIGVVVVVHGVVLLTPAADRLGSASGPLMIAYSLVMLLLQALGATGMTGSMGMTGGTSGGMGTMGGMGSTATAGMGWDLGMVALAALMLFSGIVMTTRDSGDGGM</sequence>
<accession>A0ABD5THS8</accession>
<evidence type="ECO:0000313" key="2">
    <source>
        <dbReference type="EMBL" id="MFC6787199.1"/>
    </source>
</evidence>
<evidence type="ECO:0008006" key="4">
    <source>
        <dbReference type="Google" id="ProtNLM"/>
    </source>
</evidence>
<dbReference type="GeneID" id="81210313"/>
<keyword evidence="1" id="KW-0812">Transmembrane</keyword>
<dbReference type="Proteomes" id="UP001596443">
    <property type="component" value="Unassembled WGS sequence"/>
</dbReference>
<keyword evidence="3" id="KW-1185">Reference proteome</keyword>
<dbReference type="AlphaFoldDB" id="A0ABD5THS8"/>
<evidence type="ECO:0000256" key="1">
    <source>
        <dbReference type="SAM" id="Phobius"/>
    </source>
</evidence>
<feature type="transmembrane region" description="Helical" evidence="1">
    <location>
        <begin position="12"/>
        <end position="33"/>
    </location>
</feature>
<keyword evidence="1" id="KW-1133">Transmembrane helix</keyword>
<comment type="caution">
    <text evidence="2">The sequence shown here is derived from an EMBL/GenBank/DDBJ whole genome shotgun (WGS) entry which is preliminary data.</text>
</comment>
<organism evidence="2 3">
    <name type="scientific">Halobaculum halobium</name>
    <dbReference type="NCBI Taxonomy" id="3032281"/>
    <lineage>
        <taxon>Archaea</taxon>
        <taxon>Methanobacteriati</taxon>
        <taxon>Methanobacteriota</taxon>
        <taxon>Stenosarchaea group</taxon>
        <taxon>Halobacteria</taxon>
        <taxon>Halobacteriales</taxon>
        <taxon>Haloferacaceae</taxon>
        <taxon>Halobaculum</taxon>
    </lineage>
</organism>
<gene>
    <name evidence="2" type="ORF">ACFQFD_14710</name>
</gene>
<name>A0ABD5THS8_9EURY</name>
<feature type="transmembrane region" description="Helical" evidence="1">
    <location>
        <begin position="45"/>
        <end position="69"/>
    </location>
</feature>
<evidence type="ECO:0000313" key="3">
    <source>
        <dbReference type="Proteomes" id="UP001596443"/>
    </source>
</evidence>
<dbReference type="EMBL" id="JBHSWX010000012">
    <property type="protein sequence ID" value="MFC6787199.1"/>
    <property type="molecule type" value="Genomic_DNA"/>
</dbReference>
<proteinExistence type="predicted"/>